<keyword evidence="2" id="KW-1185">Reference proteome</keyword>
<proteinExistence type="predicted"/>
<comment type="caution">
    <text evidence="1">The sequence shown here is derived from an EMBL/GenBank/DDBJ whole genome shotgun (WGS) entry which is preliminary data.</text>
</comment>
<dbReference type="AlphaFoldDB" id="A0A433QPQ2"/>
<sequence length="171" mass="18764">MCTAYDPYGSIRPPYTMTSWYAPTCRGYQGSSHSCEVERMGVGEEGVEQGVLEVWVVGIRDFDLSEEHGLDGAPAASHEYNSAVVEMPSILFDMMDVRDNLGGGEGRFFLSPVTWQCTSAERHRAKMASPTRGRRCSPLASALLAAVSRISSQRVLSSLNRRDVLGDLNQV</sequence>
<name>A0A433QPQ2_9FUNG</name>
<evidence type="ECO:0000313" key="1">
    <source>
        <dbReference type="EMBL" id="RUS31737.1"/>
    </source>
</evidence>
<accession>A0A433QPQ2</accession>
<reference evidence="1 2" key="1">
    <citation type="journal article" date="2018" name="New Phytol.">
        <title>Phylogenomics of Endogonaceae and evolution of mycorrhizas within Mucoromycota.</title>
        <authorList>
            <person name="Chang Y."/>
            <person name="Desiro A."/>
            <person name="Na H."/>
            <person name="Sandor L."/>
            <person name="Lipzen A."/>
            <person name="Clum A."/>
            <person name="Barry K."/>
            <person name="Grigoriev I.V."/>
            <person name="Martin F.M."/>
            <person name="Stajich J.E."/>
            <person name="Smith M.E."/>
            <person name="Bonito G."/>
            <person name="Spatafora J.W."/>
        </authorList>
    </citation>
    <scope>NUCLEOTIDE SEQUENCE [LARGE SCALE GENOMIC DNA]</scope>
    <source>
        <strain evidence="1 2">AD002</strain>
    </source>
</reference>
<evidence type="ECO:0000313" key="2">
    <source>
        <dbReference type="Proteomes" id="UP000274822"/>
    </source>
</evidence>
<dbReference type="EMBL" id="RBNJ01002657">
    <property type="protein sequence ID" value="RUS31737.1"/>
    <property type="molecule type" value="Genomic_DNA"/>
</dbReference>
<gene>
    <name evidence="1" type="ORF">BC938DRAFT_477200</name>
</gene>
<organism evidence="1 2">
    <name type="scientific">Jimgerdemannia flammicorona</name>
    <dbReference type="NCBI Taxonomy" id="994334"/>
    <lineage>
        <taxon>Eukaryota</taxon>
        <taxon>Fungi</taxon>
        <taxon>Fungi incertae sedis</taxon>
        <taxon>Mucoromycota</taxon>
        <taxon>Mucoromycotina</taxon>
        <taxon>Endogonomycetes</taxon>
        <taxon>Endogonales</taxon>
        <taxon>Endogonaceae</taxon>
        <taxon>Jimgerdemannia</taxon>
    </lineage>
</organism>
<protein>
    <submittedName>
        <fullName evidence="1">Uncharacterized protein</fullName>
    </submittedName>
</protein>
<dbReference type="Proteomes" id="UP000274822">
    <property type="component" value="Unassembled WGS sequence"/>
</dbReference>